<evidence type="ECO:0000313" key="2">
    <source>
        <dbReference type="Proteomes" id="UP000029867"/>
    </source>
</evidence>
<comment type="caution">
    <text evidence="1">The sequence shown here is derived from an EMBL/GenBank/DDBJ whole genome shotgun (WGS) entry which is preliminary data.</text>
</comment>
<dbReference type="AlphaFoldDB" id="A0A099NUM9"/>
<organism evidence="1 2">
    <name type="scientific">Pichia kudriavzevii</name>
    <name type="common">Yeast</name>
    <name type="synonym">Issatchenkia orientalis</name>
    <dbReference type="NCBI Taxonomy" id="4909"/>
    <lineage>
        <taxon>Eukaryota</taxon>
        <taxon>Fungi</taxon>
        <taxon>Dikarya</taxon>
        <taxon>Ascomycota</taxon>
        <taxon>Saccharomycotina</taxon>
        <taxon>Pichiomycetes</taxon>
        <taxon>Pichiales</taxon>
        <taxon>Pichiaceae</taxon>
        <taxon>Pichia</taxon>
    </lineage>
</organism>
<dbReference type="HOGENOM" id="CLU_3055978_0_0_1"/>
<dbReference type="Proteomes" id="UP000029867">
    <property type="component" value="Unassembled WGS sequence"/>
</dbReference>
<dbReference type="EMBL" id="JQFK01000477">
    <property type="protein sequence ID" value="KGK35622.1"/>
    <property type="molecule type" value="Genomic_DNA"/>
</dbReference>
<reference evidence="2" key="1">
    <citation type="journal article" date="2014" name="Microb. Cell Fact.">
        <title>Exploiting Issatchenkia orientalis SD108 for succinic acid production.</title>
        <authorList>
            <person name="Xiao H."/>
            <person name="Shao Z."/>
            <person name="Jiang Y."/>
            <person name="Dole S."/>
            <person name="Zhao H."/>
        </authorList>
    </citation>
    <scope>NUCLEOTIDE SEQUENCE [LARGE SCALE GENOMIC DNA]</scope>
    <source>
        <strain evidence="2">SD108</strain>
    </source>
</reference>
<gene>
    <name evidence="1" type="ORF">JL09_g5227</name>
</gene>
<sequence length="54" mass="6462">DIEYMLEVASKNNIKPMIETIDISEENVKTAWERMVKGDVRFRFVLTGYDKYFK</sequence>
<accession>A0A099NUM9</accession>
<feature type="non-terminal residue" evidence="1">
    <location>
        <position position="1"/>
    </location>
</feature>
<dbReference type="VEuPathDB" id="FungiDB:C5L36_0D04320"/>
<evidence type="ECO:0000313" key="1">
    <source>
        <dbReference type="EMBL" id="KGK35622.1"/>
    </source>
</evidence>
<name>A0A099NUM9_PICKU</name>
<dbReference type="Gene3D" id="3.90.180.10">
    <property type="entry name" value="Medium-chain alcohol dehydrogenases, catalytic domain"/>
    <property type="match status" value="1"/>
</dbReference>
<evidence type="ECO:0008006" key="3">
    <source>
        <dbReference type="Google" id="ProtNLM"/>
    </source>
</evidence>
<protein>
    <recommendedName>
        <fullName evidence="3">Alcohol dehydrogenase</fullName>
    </recommendedName>
</protein>
<proteinExistence type="predicted"/>